<proteinExistence type="predicted"/>
<dbReference type="Proteomes" id="UP000515291">
    <property type="component" value="Chromosome"/>
</dbReference>
<reference evidence="2" key="1">
    <citation type="journal article" date="2020" name="Mol. Plant Microbe">
        <title>Rhizobial microsymbionts of the narrowly endemic Oxytropis species growing in Kamchatka are characterized by significant genetic diversity and possess a set of genes that are associated with T3SS and T6SS secretion systems and can affect the development of symbiosis.</title>
        <authorList>
            <person name="Safronova V."/>
            <person name="Guro P."/>
            <person name="Sazanova A."/>
            <person name="Kuznetsova I."/>
            <person name="Belimov A."/>
            <person name="Yakubov V."/>
            <person name="Chirak E."/>
            <person name="Afonin A."/>
            <person name="Gogolev Y."/>
            <person name="Andronov E."/>
            <person name="Tikhonovich I."/>
        </authorList>
    </citation>
    <scope>NUCLEOTIDE SEQUENCE [LARGE SCALE GENOMIC DNA]</scope>
    <source>
        <strain evidence="2">581</strain>
    </source>
</reference>
<gene>
    <name evidence="1" type="ORF">HB776_08490</name>
</gene>
<dbReference type="EMBL" id="CP050292">
    <property type="protein sequence ID" value="QND71271.1"/>
    <property type="molecule type" value="Genomic_DNA"/>
</dbReference>
<protein>
    <submittedName>
        <fullName evidence="1">Uncharacterized protein</fullName>
    </submittedName>
</protein>
<dbReference type="RefSeq" id="WP_184516831.1">
    <property type="nucleotide sequence ID" value="NZ_CP050292.1"/>
</dbReference>
<sequence length="226" mass="24945">MAVQHTDATVLFHHIIRIQATTTHSRPTRSDIKELCCLALKVCPDSLLSAAPSRNGSCVAFKVRHGKHGKSQHRHARLIGTLDFCWLVLMLIAGCRLVSVPAGVPPFSYLRVEHPENMSPNMRIRLGRIIMDAPANQQVAFKGRGTFRSLLRSNQMLRAPSRKSDAKPKLGRAEALELSRQLYAGGERPPIEDVHAGDFVAAVRNMLAVADRFDGGPKLYPTEPAE</sequence>
<organism evidence="1 2">
    <name type="scientific">Tardiphaga robiniae</name>
    <dbReference type="NCBI Taxonomy" id="943830"/>
    <lineage>
        <taxon>Bacteria</taxon>
        <taxon>Pseudomonadati</taxon>
        <taxon>Pseudomonadota</taxon>
        <taxon>Alphaproteobacteria</taxon>
        <taxon>Hyphomicrobiales</taxon>
        <taxon>Nitrobacteraceae</taxon>
        <taxon>Tardiphaga</taxon>
    </lineage>
</organism>
<dbReference type="AlphaFoldDB" id="A0A7G6TWY9"/>
<accession>A0A7G6TWY9</accession>
<evidence type="ECO:0000313" key="1">
    <source>
        <dbReference type="EMBL" id="QND71271.1"/>
    </source>
</evidence>
<evidence type="ECO:0000313" key="2">
    <source>
        <dbReference type="Proteomes" id="UP000515291"/>
    </source>
</evidence>
<dbReference type="KEGG" id="trb:HB776_08490"/>
<name>A0A7G6TWY9_9BRAD</name>